<protein>
    <submittedName>
        <fullName evidence="1">Uncharacterized protein</fullName>
    </submittedName>
</protein>
<dbReference type="EMBL" id="BK032823">
    <property type="protein sequence ID" value="DAF62272.1"/>
    <property type="molecule type" value="Genomic_DNA"/>
</dbReference>
<name>A0A8S5TGK0_9CAUD</name>
<proteinExistence type="predicted"/>
<organism evidence="1">
    <name type="scientific">Myoviridae sp. ctIty1</name>
    <dbReference type="NCBI Taxonomy" id="2827673"/>
    <lineage>
        <taxon>Viruses</taxon>
        <taxon>Duplodnaviria</taxon>
        <taxon>Heunggongvirae</taxon>
        <taxon>Uroviricota</taxon>
        <taxon>Caudoviricetes</taxon>
    </lineage>
</organism>
<accession>A0A8S5TGK0</accession>
<evidence type="ECO:0000313" key="1">
    <source>
        <dbReference type="EMBL" id="DAF62272.1"/>
    </source>
</evidence>
<sequence length="34" mass="3808">MTSKIPSKDLFLTGGILDYSKFEGKNDIKSFNNV</sequence>
<reference evidence="1" key="1">
    <citation type="journal article" date="2021" name="Proc. Natl. Acad. Sci. U.S.A.">
        <title>A Catalog of Tens of Thousands of Viruses from Human Metagenomes Reveals Hidden Associations with Chronic Diseases.</title>
        <authorList>
            <person name="Tisza M.J."/>
            <person name="Buck C.B."/>
        </authorList>
    </citation>
    <scope>NUCLEOTIDE SEQUENCE</scope>
    <source>
        <strain evidence="1">CtIty1</strain>
    </source>
</reference>